<evidence type="ECO:0000313" key="5">
    <source>
        <dbReference type="Proteomes" id="UP000295636"/>
    </source>
</evidence>
<evidence type="ECO:0000313" key="4">
    <source>
        <dbReference type="EMBL" id="TDG00884.1"/>
    </source>
</evidence>
<dbReference type="RefSeq" id="WP_133225594.1">
    <property type="nucleotide sequence ID" value="NZ_SMRT01000001.1"/>
</dbReference>
<accession>A0A4R5KXV1</accession>
<feature type="transmembrane region" description="Helical" evidence="2">
    <location>
        <begin position="1482"/>
        <end position="1505"/>
    </location>
</feature>
<gene>
    <name evidence="4" type="ORF">E1757_04540</name>
</gene>
<organism evidence="4 5">
    <name type="scientific">Paenibacillus piri</name>
    <dbReference type="NCBI Taxonomy" id="2547395"/>
    <lineage>
        <taxon>Bacteria</taxon>
        <taxon>Bacillati</taxon>
        <taxon>Bacillota</taxon>
        <taxon>Bacilli</taxon>
        <taxon>Bacillales</taxon>
        <taxon>Paenibacillaceae</taxon>
        <taxon>Paenibacillus</taxon>
    </lineage>
</organism>
<name>A0A4R5KXV1_9BACL</name>
<protein>
    <submittedName>
        <fullName evidence="4">Uncharacterized protein</fullName>
    </submittedName>
</protein>
<dbReference type="Proteomes" id="UP000295636">
    <property type="component" value="Unassembled WGS sequence"/>
</dbReference>
<feature type="compositionally biased region" description="Basic and acidic residues" evidence="1">
    <location>
        <begin position="1696"/>
        <end position="1711"/>
    </location>
</feature>
<sequence length="1711" mass="190091">MLKSAAVRCMKIMLAFVVLFSVQVKAPVFAETSQQADTARSMIDFFRKDRTQINADQVSRDELIVYGVFLSNFFVPGQTKLKDMIDASESEGTLPKRVSTKFFGSSENYQQIVNVNNKLYSAITDVLRNSKSAFGLYASPPTESSVPMTGKALYDKLAGVDQDRKIYAKNGSPDAIVLDLNDKATRAAIQVLFSFSPELILDSKKGIRALSGLYMDGIGNIWGAYNNVGIEDYVLVLPAALNPVVFSGKVNDSKFPVANVFVMGGVVKVTEDFLENKSFMTPYYNIKEFFTNGSSNTSLMNQKNMLSIYGIQSPSASTSFTGGSKIKGAVGNSDAIIMHSDKVESNPYADVVEFINQTSNSVFSESKASILLTIDATKFTGGKEYFEDEQSLNPSQKSTLSDYLFGGSVFSLNQLADDMYYFNIQNGASGGEGDWKTDDNALMLKQKMFAKEINGEFNFYSGAYFASPFNRFMLQYNNAKNSGDQGAVDFLVNYLKNNTLGKKVESGSKEFKALKSFFDSGDFGTEDPDIINDALKLLRADKNNFVYNLIPSAIMVSDNIVDSGWFKPTKISTTGFGLTANDDYLGYISVAIRNSTAILNRYKGMPDNPYLEFTGTGVFSAGNGGKIVGHDDKGKNVGKNGQNALSTLFYNSMIYRIFGMNNTFVSKLDSDKLYAGDKYSGVLGDYTVMTAVMNGVNNFPGIYWGYMVQLLNVRKDGEVWKSDRFSNALLPPMTINTMSDGLKLDDIIGAKGVVPSEEKTQEEMSKDVLKKVYGLLQDGPNDYRDKLIKSTQDSWIISTHRAITGSWIGNSLSVSAGGNSSYASVVGYINTPSLNDLPLTQWVLSDYSHIYMILMVFVLVGVVVMVISKFRNIREGLLLFILMTVVLILPQFLISNVINLSNTVGDKLYSGRFNYWAITQHQQSLSALNATRMKGDESDYIIAQNMDNAKNVYSSDVGVRVRWMSPKKDDVFDKMFNKNQATQGFIQNITVFRWLFSSFLNQEEYVYDDPLATYLYRPYISIANEAKSSYELLRQSITPKQIAADKVKDAQTNLKEALDYRFKFLTGSDLQVKFTPDQKSLIESSAVYSVPGQDKSTLDSYRFWSLNNADVSRAIFRNDYSTNAGIATDSSNPFYNAYSLSTEGPFYYFYNMFKQRYSGINGGFRGALLSDEVFRVRSDSTKVDRKMRDFLDLEGLFTYVVPYLAQGNDYVNGWTAQHGKSIDKFAFESGGVPSDPTLSEKYENEKSKKENLKRVWKLYTPWVDQLYGLDVMNKNVSIAKKKVLVSDTLNPGAYDTAGRPMIFSEADMAAKGYQVSDLSNVELRIQATLRSTYEDLKYLNNYYDFSNDTVGDDVLVTAAAMMATFNFNREFSENKFLGESVVQYPQNFELKNFNYDAFMRLTLLNSTGEQLLAEKDLYVRVLDKTSIFTGLLLLMADLFAIIVIPSMKLLVLLLLLFLGIVVSLSCLFSPPDNVWKAVFKNVISPALLFLISSIGFAYVISLFMGEGLTGYVGGRSPSLGVSDPTIMILLMIVVDAIFVFVLYKITRFLIGSLKRHVETVFHSAVMAAAGAASVIGSSVRSITRKGINVDSPLSVIGKASNTISQKAAGIGSALRNNVFPHRDYGKGEAANKDTRERVAKLSSSSSQVEMLRSKLKWEDNTNAEKDKSSSSPSNKDKDLSKFINDKTSPHSNKKTSNTDKDNKNQSKDLLP</sequence>
<feature type="transmembrane region" description="Helical" evidence="2">
    <location>
        <begin position="877"/>
        <end position="894"/>
    </location>
</feature>
<dbReference type="OrthoDB" id="2675156at2"/>
<keyword evidence="3" id="KW-0732">Signal</keyword>
<feature type="transmembrane region" description="Helical" evidence="2">
    <location>
        <begin position="1449"/>
        <end position="1470"/>
    </location>
</feature>
<feature type="transmembrane region" description="Helical" evidence="2">
    <location>
        <begin position="1526"/>
        <end position="1545"/>
    </location>
</feature>
<proteinExistence type="predicted"/>
<feature type="signal peptide" evidence="3">
    <location>
        <begin position="1"/>
        <end position="26"/>
    </location>
</feature>
<keyword evidence="2" id="KW-1133">Transmembrane helix</keyword>
<feature type="chain" id="PRO_5039401147" evidence="3">
    <location>
        <begin position="27"/>
        <end position="1711"/>
    </location>
</feature>
<feature type="compositionally biased region" description="Basic and acidic residues" evidence="1">
    <location>
        <begin position="1651"/>
        <end position="1688"/>
    </location>
</feature>
<evidence type="ECO:0000256" key="3">
    <source>
        <dbReference type="SAM" id="SignalP"/>
    </source>
</evidence>
<feature type="region of interest" description="Disordered" evidence="1">
    <location>
        <begin position="1621"/>
        <end position="1711"/>
    </location>
</feature>
<keyword evidence="5" id="KW-1185">Reference proteome</keyword>
<dbReference type="EMBL" id="SMRT01000001">
    <property type="protein sequence ID" value="TDG00884.1"/>
    <property type="molecule type" value="Genomic_DNA"/>
</dbReference>
<evidence type="ECO:0000256" key="1">
    <source>
        <dbReference type="SAM" id="MobiDB-lite"/>
    </source>
</evidence>
<reference evidence="4 5" key="1">
    <citation type="submission" date="2019-03" db="EMBL/GenBank/DDBJ databases">
        <title>This is whole genome sequence of Paenibacillus sp MS74 strain.</title>
        <authorList>
            <person name="Trinh H.N."/>
        </authorList>
    </citation>
    <scope>NUCLEOTIDE SEQUENCE [LARGE SCALE GENOMIC DNA]</scope>
    <source>
        <strain evidence="4 5">MS74</strain>
    </source>
</reference>
<feature type="compositionally biased region" description="Basic and acidic residues" evidence="1">
    <location>
        <begin position="1621"/>
        <end position="1639"/>
    </location>
</feature>
<keyword evidence="2" id="KW-0812">Transmembrane</keyword>
<feature type="transmembrane region" description="Helical" evidence="2">
    <location>
        <begin position="850"/>
        <end position="870"/>
    </location>
</feature>
<keyword evidence="2" id="KW-0472">Membrane</keyword>
<evidence type="ECO:0000256" key="2">
    <source>
        <dbReference type="SAM" id="Phobius"/>
    </source>
</evidence>
<feature type="transmembrane region" description="Helical" evidence="2">
    <location>
        <begin position="1560"/>
        <end position="1579"/>
    </location>
</feature>
<comment type="caution">
    <text evidence="4">The sequence shown here is derived from an EMBL/GenBank/DDBJ whole genome shotgun (WGS) entry which is preliminary data.</text>
</comment>
<feature type="transmembrane region" description="Helical" evidence="2">
    <location>
        <begin position="1427"/>
        <end position="1444"/>
    </location>
</feature>